<dbReference type="PROSITE" id="PS50048">
    <property type="entry name" value="ZN2_CY6_FUNGAL_2"/>
    <property type="match status" value="1"/>
</dbReference>
<evidence type="ECO:0000313" key="10">
    <source>
        <dbReference type="EMBL" id="VUG17453.1"/>
    </source>
</evidence>
<feature type="domain" description="Zn(2)-C6 fungal-type" evidence="9">
    <location>
        <begin position="98"/>
        <end position="128"/>
    </location>
</feature>
<dbReference type="PROSITE" id="PS00463">
    <property type="entry name" value="ZN2_CY6_FUNGAL_1"/>
    <property type="match status" value="1"/>
</dbReference>
<dbReference type="GO" id="GO:0005634">
    <property type="term" value="C:nucleus"/>
    <property type="evidence" value="ECO:0007669"/>
    <property type="project" value="UniProtKB-SubCell"/>
</dbReference>
<dbReference type="Gene3D" id="4.10.240.10">
    <property type="entry name" value="Zn(2)-C6 fungal-type DNA-binding domain"/>
    <property type="match status" value="1"/>
</dbReference>
<evidence type="ECO:0000313" key="11">
    <source>
        <dbReference type="Proteomes" id="UP000478008"/>
    </source>
</evidence>
<dbReference type="Proteomes" id="UP000478008">
    <property type="component" value="Unassembled WGS sequence"/>
</dbReference>
<comment type="subcellular location">
    <subcellularLocation>
        <location evidence="1">Nucleus</location>
    </subcellularLocation>
</comment>
<dbReference type="Pfam" id="PF04082">
    <property type="entry name" value="Fungal_trans"/>
    <property type="match status" value="1"/>
</dbReference>
<dbReference type="GO" id="GO:0008270">
    <property type="term" value="F:zinc ion binding"/>
    <property type="evidence" value="ECO:0007669"/>
    <property type="project" value="InterPro"/>
</dbReference>
<evidence type="ECO:0000256" key="3">
    <source>
        <dbReference type="ARBA" id="ARBA00022833"/>
    </source>
</evidence>
<evidence type="ECO:0000256" key="7">
    <source>
        <dbReference type="ARBA" id="ARBA00023242"/>
    </source>
</evidence>
<keyword evidence="7" id="KW-0539">Nucleus</keyword>
<dbReference type="GO" id="GO:0000981">
    <property type="term" value="F:DNA-binding transcription factor activity, RNA polymerase II-specific"/>
    <property type="evidence" value="ECO:0007669"/>
    <property type="project" value="InterPro"/>
</dbReference>
<gene>
    <name evidence="10" type="ORF">DEBR0S2_07558G</name>
</gene>
<dbReference type="GO" id="GO:0045944">
    <property type="term" value="P:positive regulation of transcription by RNA polymerase II"/>
    <property type="evidence" value="ECO:0007669"/>
    <property type="project" value="TreeGrafter"/>
</dbReference>
<dbReference type="GO" id="GO:0006351">
    <property type="term" value="P:DNA-templated transcription"/>
    <property type="evidence" value="ECO:0007669"/>
    <property type="project" value="InterPro"/>
</dbReference>
<dbReference type="PANTHER" id="PTHR47782">
    <property type="entry name" value="ZN(II)2CYS6 TRANSCRIPTION FACTOR (EUROFUNG)-RELATED"/>
    <property type="match status" value="1"/>
</dbReference>
<name>A0A7D9CXA9_DEKBR</name>
<evidence type="ECO:0000256" key="5">
    <source>
        <dbReference type="ARBA" id="ARBA00023125"/>
    </source>
</evidence>
<keyword evidence="8" id="KW-1133">Transmembrane helix</keyword>
<dbReference type="Pfam" id="PF00172">
    <property type="entry name" value="Zn_clus"/>
    <property type="match status" value="1"/>
</dbReference>
<keyword evidence="5" id="KW-0238">DNA-binding</keyword>
<dbReference type="InterPro" id="IPR007219">
    <property type="entry name" value="XnlR_reg_dom"/>
</dbReference>
<evidence type="ECO:0000256" key="4">
    <source>
        <dbReference type="ARBA" id="ARBA00023015"/>
    </source>
</evidence>
<organism evidence="10 11">
    <name type="scientific">Dekkera bruxellensis</name>
    <name type="common">Brettanomyces custersii</name>
    <dbReference type="NCBI Taxonomy" id="5007"/>
    <lineage>
        <taxon>Eukaryota</taxon>
        <taxon>Fungi</taxon>
        <taxon>Dikarya</taxon>
        <taxon>Ascomycota</taxon>
        <taxon>Saccharomycotina</taxon>
        <taxon>Pichiomycetes</taxon>
        <taxon>Pichiales</taxon>
        <taxon>Pichiaceae</taxon>
        <taxon>Brettanomyces</taxon>
    </lineage>
</organism>
<sequence length="820" mass="92287">MKQLCDGQTRFRVLKSTESKSAYDASCSVGLSVLGPSSESSKLASNIQNICTDTNSGGPGKVVGSMMVLNSSTSLSPVMPTAMKPKRHRRSSKHQMAACCNCKRRRKKCDGKYPICSGCKRLGLECTIIYAPTGREIKRNYIDLLEGKLTKLENLLREKSRSDASSICKDDLTTEHSDGATMKGDENNLMGMSIPSVKMNSLSFSKTELTSPMSITGSSSSVEASKNNNDFLEQVGMITVGSEEDPRYVGETSAYSIARAISKSIYFFDDIGFYQSENKLPKDIHIQNPTSKTPFLMPSATAANTYLKAYKNTIQCQYPYLDWDEVLKWFDNVIKNGDKSKSKTAKFFIYMIFAIGSQLLNPLSGHTKMMRMYYDKAFENLDHMIHHNTIHTIQAYLMLTQFAQGMPAGASVWEATGMAIRSAVALGLHRGQTTDIISRQELSSEEITKREELRARVFWSAYGIERVNGLILGRPFSISDVDIDLPMPEETPETQIGCQVIKLRRIQSSISTFIYKPERLIGTKEELECTRVQIVLELNDWVKNFSYEKRARSAFQSNNWAIISYHNSMTVLLRPIIIKISKTGVQSSSNDLEWFRTFARSTAAICLNYKKLYEKGLFRFMWMSVHCCFVAGISFIYSIWLDRKLHVLKWEKCNIINRTIGACSDILHVAADHWKSAEVFEETFQRLVNVVKNSFGDNGMTPPSEKDDNTNENFNFGYGLNTMVSDLKEPQNSVMIKHETHVYALDTMKVDEGTEGTGPDFDSANFNIDSTAFKCDDIPTVSQNNFSDVPLDGLLKYFEISGGSFIQNVFNELKQESLNK</sequence>
<keyword evidence="6" id="KW-0804">Transcription</keyword>
<dbReference type="InterPro" id="IPR001138">
    <property type="entry name" value="Zn2Cys6_DnaBD"/>
</dbReference>
<keyword evidence="11" id="KW-1185">Reference proteome</keyword>
<dbReference type="GO" id="GO:0043565">
    <property type="term" value="F:sequence-specific DNA binding"/>
    <property type="evidence" value="ECO:0007669"/>
    <property type="project" value="TreeGrafter"/>
</dbReference>
<dbReference type="SMART" id="SM00906">
    <property type="entry name" value="Fungal_trans"/>
    <property type="match status" value="1"/>
</dbReference>
<dbReference type="CDD" id="cd00067">
    <property type="entry name" value="GAL4"/>
    <property type="match status" value="1"/>
</dbReference>
<accession>A0A7D9CXA9</accession>
<dbReference type="EMBL" id="CABFWN010000002">
    <property type="protein sequence ID" value="VUG17453.1"/>
    <property type="molecule type" value="Genomic_DNA"/>
</dbReference>
<reference evidence="10 11" key="1">
    <citation type="submission" date="2019-07" db="EMBL/GenBank/DDBJ databases">
        <authorList>
            <person name="Friedrich A."/>
            <person name="Schacherer J."/>
        </authorList>
    </citation>
    <scope>NUCLEOTIDE SEQUENCE [LARGE SCALE GENOMIC DNA]</scope>
</reference>
<dbReference type="InterPro" id="IPR052202">
    <property type="entry name" value="Yeast_MetPath_Reg"/>
</dbReference>
<dbReference type="InterPro" id="IPR036864">
    <property type="entry name" value="Zn2-C6_fun-type_DNA-bd_sf"/>
</dbReference>
<evidence type="ECO:0000256" key="1">
    <source>
        <dbReference type="ARBA" id="ARBA00004123"/>
    </source>
</evidence>
<evidence type="ECO:0000256" key="8">
    <source>
        <dbReference type="SAM" id="Phobius"/>
    </source>
</evidence>
<evidence type="ECO:0000259" key="9">
    <source>
        <dbReference type="PROSITE" id="PS50048"/>
    </source>
</evidence>
<keyword evidence="8" id="KW-0812">Transmembrane</keyword>
<dbReference type="AlphaFoldDB" id="A0A7D9CXA9"/>
<proteinExistence type="predicted"/>
<keyword evidence="4" id="KW-0805">Transcription regulation</keyword>
<evidence type="ECO:0000256" key="2">
    <source>
        <dbReference type="ARBA" id="ARBA00022723"/>
    </source>
</evidence>
<keyword evidence="2" id="KW-0479">Metal-binding</keyword>
<keyword evidence="3" id="KW-0862">Zinc</keyword>
<dbReference type="SMART" id="SM00066">
    <property type="entry name" value="GAL4"/>
    <property type="match status" value="1"/>
</dbReference>
<feature type="transmembrane region" description="Helical" evidence="8">
    <location>
        <begin position="620"/>
        <end position="640"/>
    </location>
</feature>
<keyword evidence="8" id="KW-0472">Membrane</keyword>
<evidence type="ECO:0000256" key="6">
    <source>
        <dbReference type="ARBA" id="ARBA00023163"/>
    </source>
</evidence>
<dbReference type="CDD" id="cd12148">
    <property type="entry name" value="fungal_TF_MHR"/>
    <property type="match status" value="1"/>
</dbReference>
<protein>
    <submittedName>
        <fullName evidence="10">DEBR0S2_07558g1_1</fullName>
    </submittedName>
</protein>
<dbReference type="PANTHER" id="PTHR47782:SF12">
    <property type="entry name" value="ZN(II)2CYS6 TRANSCRIPTION FACTOR (EUROFUNG)"/>
    <property type="match status" value="1"/>
</dbReference>
<dbReference type="SUPFAM" id="SSF57701">
    <property type="entry name" value="Zn2/Cys6 DNA-binding domain"/>
    <property type="match status" value="1"/>
</dbReference>